<evidence type="ECO:0000313" key="2">
    <source>
        <dbReference type="Proteomes" id="UP000239156"/>
    </source>
</evidence>
<dbReference type="VEuPathDB" id="FungiDB:PSHT_11489"/>
<keyword evidence="2" id="KW-1185">Reference proteome</keyword>
<comment type="caution">
    <text evidence="1">The sequence shown here is derived from an EMBL/GenBank/DDBJ whole genome shotgun (WGS) entry which is preliminary data.</text>
</comment>
<reference evidence="1" key="1">
    <citation type="submission" date="2017-12" db="EMBL/GenBank/DDBJ databases">
        <title>Gene loss provides genomic basis for host adaptation in cereal stripe rust fungi.</title>
        <authorList>
            <person name="Xia C."/>
        </authorList>
    </citation>
    <scope>NUCLEOTIDE SEQUENCE [LARGE SCALE GENOMIC DNA]</scope>
    <source>
        <strain evidence="1">93-210</strain>
    </source>
</reference>
<evidence type="ECO:0000313" key="1">
    <source>
        <dbReference type="EMBL" id="POW05625.1"/>
    </source>
</evidence>
<proteinExistence type="predicted"/>
<dbReference type="EMBL" id="PKSL01000096">
    <property type="protein sequence ID" value="POW05625.1"/>
    <property type="molecule type" value="Genomic_DNA"/>
</dbReference>
<dbReference type="Proteomes" id="UP000239156">
    <property type="component" value="Unassembled WGS sequence"/>
</dbReference>
<accession>A0A2S4V842</accession>
<dbReference type="VEuPathDB" id="FungiDB:PSTT_09554"/>
<feature type="non-terminal residue" evidence="1">
    <location>
        <position position="164"/>
    </location>
</feature>
<gene>
    <name evidence="1" type="ORF">PSTT_09554</name>
</gene>
<name>A0A2S4V842_9BASI</name>
<dbReference type="AlphaFoldDB" id="A0A2S4V842"/>
<sequence length="164" mass="17829">NAEDQPVHPAYISHITNKKQAITIVSCKQIKMKIPSLLTSLQVVILILGESLYVHSHDCQQPQSPGFTQALCAPYAAELVRRSYEDPEYGGVIGAGGGNQGKNWGNFPGGTKGAQDIILTKPTATKDDNKCVAPADEVCCRPDVKAGTRYHREADLYSDCDYVH</sequence>
<organism evidence="1 2">
    <name type="scientific">Puccinia striiformis</name>
    <dbReference type="NCBI Taxonomy" id="27350"/>
    <lineage>
        <taxon>Eukaryota</taxon>
        <taxon>Fungi</taxon>
        <taxon>Dikarya</taxon>
        <taxon>Basidiomycota</taxon>
        <taxon>Pucciniomycotina</taxon>
        <taxon>Pucciniomycetes</taxon>
        <taxon>Pucciniales</taxon>
        <taxon>Pucciniaceae</taxon>
        <taxon>Puccinia</taxon>
    </lineage>
</organism>
<feature type="non-terminal residue" evidence="1">
    <location>
        <position position="1"/>
    </location>
</feature>
<protein>
    <submittedName>
        <fullName evidence="1">Uncharacterized protein</fullName>
    </submittedName>
</protein>